<organism evidence="1 2">
    <name type="scientific">Caerostris darwini</name>
    <dbReference type="NCBI Taxonomy" id="1538125"/>
    <lineage>
        <taxon>Eukaryota</taxon>
        <taxon>Metazoa</taxon>
        <taxon>Ecdysozoa</taxon>
        <taxon>Arthropoda</taxon>
        <taxon>Chelicerata</taxon>
        <taxon>Arachnida</taxon>
        <taxon>Araneae</taxon>
        <taxon>Araneomorphae</taxon>
        <taxon>Entelegynae</taxon>
        <taxon>Araneoidea</taxon>
        <taxon>Araneidae</taxon>
        <taxon>Caerostris</taxon>
    </lineage>
</organism>
<evidence type="ECO:0000313" key="1">
    <source>
        <dbReference type="EMBL" id="GIY37220.1"/>
    </source>
</evidence>
<sequence length="76" mass="8789">MLPPKGLTESLYSENERCVITELISKAEVEYGHSTGVLIKQGFYFHQNGRYSLCWRNYSGAQLSLEKIRRKNQSAY</sequence>
<gene>
    <name evidence="1" type="ORF">CDAR_109731</name>
</gene>
<dbReference type="Proteomes" id="UP001054837">
    <property type="component" value="Unassembled WGS sequence"/>
</dbReference>
<dbReference type="EMBL" id="BPLQ01008433">
    <property type="protein sequence ID" value="GIY37220.1"/>
    <property type="molecule type" value="Genomic_DNA"/>
</dbReference>
<protein>
    <submittedName>
        <fullName evidence="1">Uncharacterized protein</fullName>
    </submittedName>
</protein>
<name>A0AAV4SXJ3_9ARAC</name>
<accession>A0AAV4SXJ3</accession>
<evidence type="ECO:0000313" key="2">
    <source>
        <dbReference type="Proteomes" id="UP001054837"/>
    </source>
</evidence>
<keyword evidence="2" id="KW-1185">Reference proteome</keyword>
<reference evidence="1 2" key="1">
    <citation type="submission" date="2021-06" db="EMBL/GenBank/DDBJ databases">
        <title>Caerostris darwini draft genome.</title>
        <authorList>
            <person name="Kono N."/>
            <person name="Arakawa K."/>
        </authorList>
    </citation>
    <scope>NUCLEOTIDE SEQUENCE [LARGE SCALE GENOMIC DNA]</scope>
</reference>
<proteinExistence type="predicted"/>
<comment type="caution">
    <text evidence="1">The sequence shown here is derived from an EMBL/GenBank/DDBJ whole genome shotgun (WGS) entry which is preliminary data.</text>
</comment>
<dbReference type="AlphaFoldDB" id="A0AAV4SXJ3"/>